<dbReference type="Proteomes" id="UP000608754">
    <property type="component" value="Unassembled WGS sequence"/>
</dbReference>
<dbReference type="InterPro" id="IPR005901">
    <property type="entry name" value="GLPGLI"/>
</dbReference>
<reference evidence="2" key="1">
    <citation type="submission" date="2020-10" db="EMBL/GenBank/DDBJ databases">
        <authorList>
            <person name="Lu T."/>
            <person name="Wang Q."/>
            <person name="Han X."/>
        </authorList>
    </citation>
    <scope>NUCLEOTIDE SEQUENCE</scope>
    <source>
        <strain evidence="2">WQ 117</strain>
    </source>
</reference>
<evidence type="ECO:0000313" key="2">
    <source>
        <dbReference type="EMBL" id="MBF0596185.1"/>
    </source>
</evidence>
<comment type="caution">
    <text evidence="2">The sequence shown here is derived from an EMBL/GenBank/DDBJ whole genome shotgun (WGS) entry which is preliminary data.</text>
</comment>
<proteinExistence type="predicted"/>
<protein>
    <submittedName>
        <fullName evidence="2">GLPGLI family protein</fullName>
    </submittedName>
</protein>
<feature type="signal peptide" evidence="1">
    <location>
        <begin position="1"/>
        <end position="19"/>
    </location>
</feature>
<keyword evidence="1" id="KW-0732">Signal</keyword>
<keyword evidence="3" id="KW-1185">Reference proteome</keyword>
<dbReference type="EMBL" id="JADGIK010000001">
    <property type="protein sequence ID" value="MBF0596185.1"/>
    <property type="molecule type" value="Genomic_DNA"/>
</dbReference>
<accession>A0A8J7K9I8</accession>
<evidence type="ECO:0000256" key="1">
    <source>
        <dbReference type="SAM" id="SignalP"/>
    </source>
</evidence>
<dbReference type="AlphaFoldDB" id="A0A8J7K9I8"/>
<feature type="chain" id="PRO_5035225168" evidence="1">
    <location>
        <begin position="20"/>
        <end position="241"/>
    </location>
</feature>
<organism evidence="2 3">
    <name type="scientific">Faecalibacter rhinopitheci</name>
    <dbReference type="NCBI Taxonomy" id="2779678"/>
    <lineage>
        <taxon>Bacteria</taxon>
        <taxon>Pseudomonadati</taxon>
        <taxon>Bacteroidota</taxon>
        <taxon>Flavobacteriia</taxon>
        <taxon>Flavobacteriales</taxon>
        <taxon>Weeksellaceae</taxon>
        <taxon>Faecalibacter</taxon>
    </lineage>
</organism>
<evidence type="ECO:0000313" key="3">
    <source>
        <dbReference type="Proteomes" id="UP000608754"/>
    </source>
</evidence>
<name>A0A8J7K9I8_9FLAO</name>
<dbReference type="NCBIfam" id="TIGR01200">
    <property type="entry name" value="GLPGLI"/>
    <property type="match status" value="1"/>
</dbReference>
<dbReference type="RefSeq" id="WP_194181714.1">
    <property type="nucleotide sequence ID" value="NZ_JADGIK010000001.1"/>
</dbReference>
<sequence length="241" mass="27652">MIKKLLFLTLFFEFSILFAQEKLEIKYEFEYAFDLSKADKASMLDFYKATNENKGDYNLITSKTEATFAPIEKLNNQQNKTGGGGSMLPPRNSYYLNYSTNEIVELKDMISKSFIVTDSLPTYNWVIQKEKTKLLGYDVKLASATRGKLTYEAWFAPKLNFKSGPFSFNGLPGVILQLTETDAQGHQKITKAVEVKINDKARINKPTKGEVISKEGYEAFMEEMLQKQQERLNNRVIRKID</sequence>
<gene>
    <name evidence="2" type="ORF">IM532_01695</name>
</gene>